<proteinExistence type="inferred from homology"/>
<dbReference type="FunFam" id="1.10.455.10:FF:000001">
    <property type="entry name" value="30S ribosomal protein S7"/>
    <property type="match status" value="1"/>
</dbReference>
<dbReference type="InterPro" id="IPR020606">
    <property type="entry name" value="Ribosomal_uS7_CS"/>
</dbReference>
<dbReference type="EMBL" id="LNQE01000941">
    <property type="protein sequence ID" value="KUG22764.1"/>
    <property type="molecule type" value="Genomic_DNA"/>
</dbReference>
<dbReference type="InterPro" id="IPR005717">
    <property type="entry name" value="Ribosomal_uS7_bac/org-type"/>
</dbReference>
<dbReference type="CDD" id="cd14869">
    <property type="entry name" value="uS7_Bacteria"/>
    <property type="match status" value="1"/>
</dbReference>
<keyword evidence="2" id="KW-0699">rRNA-binding</keyword>
<keyword evidence="3" id="KW-0694">RNA-binding</keyword>
<comment type="similarity">
    <text evidence="1">Belongs to the universal ribosomal protein uS7 family.</text>
</comment>
<evidence type="ECO:0000256" key="3">
    <source>
        <dbReference type="ARBA" id="ARBA00022884"/>
    </source>
</evidence>
<dbReference type="InterPro" id="IPR036823">
    <property type="entry name" value="Ribosomal_uS7_dom_sf"/>
</dbReference>
<dbReference type="InterPro" id="IPR000235">
    <property type="entry name" value="Ribosomal_uS7"/>
</dbReference>
<evidence type="ECO:0000256" key="4">
    <source>
        <dbReference type="ARBA" id="ARBA00022980"/>
    </source>
</evidence>
<reference evidence="7" key="1">
    <citation type="journal article" date="2015" name="Proc. Natl. Acad. Sci. U.S.A.">
        <title>Networks of energetic and metabolic interactions define dynamics in microbial communities.</title>
        <authorList>
            <person name="Embree M."/>
            <person name="Liu J.K."/>
            <person name="Al-Bassam M.M."/>
            <person name="Zengler K."/>
        </authorList>
    </citation>
    <scope>NUCLEOTIDE SEQUENCE</scope>
</reference>
<dbReference type="Pfam" id="PF00177">
    <property type="entry name" value="Ribosomal_S7"/>
    <property type="match status" value="1"/>
</dbReference>
<evidence type="ECO:0000256" key="5">
    <source>
        <dbReference type="ARBA" id="ARBA00023274"/>
    </source>
</evidence>
<comment type="caution">
    <text evidence="7">The sequence shown here is derived from an EMBL/GenBank/DDBJ whole genome shotgun (WGS) entry which is preliminary data.</text>
</comment>
<dbReference type="InterPro" id="IPR023798">
    <property type="entry name" value="Ribosomal_uS7_dom"/>
</dbReference>
<accession>A0A0W8FPF6</accession>
<dbReference type="PROSITE" id="PS00052">
    <property type="entry name" value="RIBOSOMAL_S7"/>
    <property type="match status" value="1"/>
</dbReference>
<evidence type="ECO:0000256" key="2">
    <source>
        <dbReference type="ARBA" id="ARBA00022730"/>
    </source>
</evidence>
<keyword evidence="5" id="KW-0687">Ribonucleoprotein</keyword>
<evidence type="ECO:0000259" key="6">
    <source>
        <dbReference type="Pfam" id="PF00177"/>
    </source>
</evidence>
<organism evidence="7">
    <name type="scientific">hydrocarbon metagenome</name>
    <dbReference type="NCBI Taxonomy" id="938273"/>
    <lineage>
        <taxon>unclassified sequences</taxon>
        <taxon>metagenomes</taxon>
        <taxon>ecological metagenomes</taxon>
    </lineage>
</organism>
<dbReference type="PANTHER" id="PTHR11205">
    <property type="entry name" value="RIBOSOMAL PROTEIN S7"/>
    <property type="match status" value="1"/>
</dbReference>
<dbReference type="GO" id="GO:0019843">
    <property type="term" value="F:rRNA binding"/>
    <property type="evidence" value="ECO:0007669"/>
    <property type="project" value="UniProtKB-KW"/>
</dbReference>
<feature type="domain" description="Small ribosomal subunit protein uS7" evidence="6">
    <location>
        <begin position="2"/>
        <end position="149"/>
    </location>
</feature>
<dbReference type="GO" id="GO:0015935">
    <property type="term" value="C:small ribosomal subunit"/>
    <property type="evidence" value="ECO:0007669"/>
    <property type="project" value="InterPro"/>
</dbReference>
<dbReference type="SUPFAM" id="SSF47973">
    <property type="entry name" value="Ribosomal protein S7"/>
    <property type="match status" value="1"/>
</dbReference>
<dbReference type="GO" id="GO:0003735">
    <property type="term" value="F:structural constituent of ribosome"/>
    <property type="evidence" value="ECO:0007669"/>
    <property type="project" value="InterPro"/>
</dbReference>
<protein>
    <submittedName>
        <fullName evidence="7">Ssu ribosomal protein s7p (S5e)</fullName>
    </submittedName>
</protein>
<dbReference type="NCBIfam" id="TIGR01029">
    <property type="entry name" value="rpsG_bact"/>
    <property type="match status" value="1"/>
</dbReference>
<dbReference type="GO" id="GO:0006412">
    <property type="term" value="P:translation"/>
    <property type="evidence" value="ECO:0007669"/>
    <property type="project" value="InterPro"/>
</dbReference>
<evidence type="ECO:0000313" key="7">
    <source>
        <dbReference type="EMBL" id="KUG22764.1"/>
    </source>
</evidence>
<dbReference type="HAMAP" id="MF_00480_B">
    <property type="entry name" value="Ribosomal_uS7_B"/>
    <property type="match status" value="1"/>
</dbReference>
<evidence type="ECO:0000256" key="1">
    <source>
        <dbReference type="ARBA" id="ARBA00007151"/>
    </source>
</evidence>
<dbReference type="Gene3D" id="1.10.455.10">
    <property type="entry name" value="Ribosomal protein S7 domain"/>
    <property type="match status" value="1"/>
</dbReference>
<keyword evidence="4 7" id="KW-0689">Ribosomal protein</keyword>
<gene>
    <name evidence="7" type="ORF">ASZ90_007456</name>
</gene>
<dbReference type="PIRSF" id="PIRSF002122">
    <property type="entry name" value="RPS7p_RPS7a_RPS5e_RPS7o"/>
    <property type="match status" value="1"/>
</dbReference>
<dbReference type="AlphaFoldDB" id="A0A0W8FPF6"/>
<sequence>MPRRREIEKRDILPDPKFNNKLVAKFVNSLLKRGKKSVAESILYGSFDIIEKRLKEQPVELFEKALNNVKPVIEVKSRRVGGSTYQVPTEVVPARRTALAIRWLISNAQERTEKTMREKLAAELIDAANNRGGAIKKKEAVHKMAEANKAFAHYKF</sequence>
<name>A0A0W8FPF6_9ZZZZ</name>